<dbReference type="AlphaFoldDB" id="A0A6P2DJS3"/>
<proteinExistence type="predicted"/>
<dbReference type="InterPro" id="IPR028956">
    <property type="entry name" value="Imm51"/>
</dbReference>
<reference evidence="1 2" key="1">
    <citation type="submission" date="2019-05" db="EMBL/GenBank/DDBJ databases">
        <authorList>
            <consortium name="Science for Life Laboratories"/>
        </authorList>
    </citation>
    <scope>NUCLEOTIDE SEQUENCE [LARGE SCALE GENOMIC DNA]</scope>
    <source>
        <strain evidence="1">Soil9</strain>
    </source>
</reference>
<protein>
    <submittedName>
        <fullName evidence="1">Uncharacterized protein</fullName>
    </submittedName>
</protein>
<accession>A0A6P2DJS3</accession>
<evidence type="ECO:0000313" key="1">
    <source>
        <dbReference type="EMBL" id="VTS00563.1"/>
    </source>
</evidence>
<name>A0A6P2DJS3_9BACT</name>
<organism evidence="1 2">
    <name type="scientific">Gemmata massiliana</name>
    <dbReference type="NCBI Taxonomy" id="1210884"/>
    <lineage>
        <taxon>Bacteria</taxon>
        <taxon>Pseudomonadati</taxon>
        <taxon>Planctomycetota</taxon>
        <taxon>Planctomycetia</taxon>
        <taxon>Gemmatales</taxon>
        <taxon>Gemmataceae</taxon>
        <taxon>Gemmata</taxon>
    </lineage>
</organism>
<dbReference type="Proteomes" id="UP000464178">
    <property type="component" value="Chromosome"/>
</dbReference>
<dbReference type="KEGG" id="gms:SOIL9_81420"/>
<keyword evidence="2" id="KW-1185">Reference proteome</keyword>
<dbReference type="EMBL" id="LR593886">
    <property type="protein sequence ID" value="VTS00563.1"/>
    <property type="molecule type" value="Genomic_DNA"/>
</dbReference>
<evidence type="ECO:0000313" key="2">
    <source>
        <dbReference type="Proteomes" id="UP000464178"/>
    </source>
</evidence>
<dbReference type="RefSeq" id="WP_162672209.1">
    <property type="nucleotide sequence ID" value="NZ_LR593886.1"/>
</dbReference>
<gene>
    <name evidence="1" type="ORF">SOIL9_81420</name>
</gene>
<sequence length="113" mass="12385">MPTNDDIAPVRLLEEGGTFSLVREEFDGWYGAFEDAGYEGGGRGWHGVADALIRLKAPLLKKKVRFDPEASTFVAHGTDREVVLRLAKLMKEATADPAVLREALANGEPDLME</sequence>
<dbReference type="Pfam" id="PF15595">
    <property type="entry name" value="Imm51"/>
    <property type="match status" value="1"/>
</dbReference>